<dbReference type="InterPro" id="IPR029058">
    <property type="entry name" value="AB_hydrolase_fold"/>
</dbReference>
<gene>
    <name evidence="8" type="ORF">NQ317_007215</name>
</gene>
<evidence type="ECO:0000313" key="9">
    <source>
        <dbReference type="Proteomes" id="UP001162164"/>
    </source>
</evidence>
<reference evidence="8" key="1">
    <citation type="journal article" date="2023" name="Insect Mol. Biol.">
        <title>Genome sequencing provides insights into the evolution of gene families encoding plant cell wall-degrading enzymes in longhorned beetles.</title>
        <authorList>
            <person name="Shin N.R."/>
            <person name="Okamura Y."/>
            <person name="Kirsch R."/>
            <person name="Pauchet Y."/>
        </authorList>
    </citation>
    <scope>NUCLEOTIDE SEQUENCE</scope>
    <source>
        <strain evidence="8">MMC_N1</strain>
    </source>
</reference>
<evidence type="ECO:0000313" key="8">
    <source>
        <dbReference type="EMBL" id="KAJ8963783.1"/>
    </source>
</evidence>
<evidence type="ECO:0000259" key="7">
    <source>
        <dbReference type="Pfam" id="PF00135"/>
    </source>
</evidence>
<accession>A0ABQ9IS79</accession>
<comment type="similarity">
    <text evidence="1 6">Belongs to the type-B carboxylesterase/lipase family.</text>
</comment>
<dbReference type="EC" id="3.1.1.-" evidence="6"/>
<dbReference type="Gene3D" id="3.40.50.1820">
    <property type="entry name" value="alpha/beta hydrolase"/>
    <property type="match status" value="2"/>
</dbReference>
<comment type="caution">
    <text evidence="8">The sequence shown here is derived from an EMBL/GenBank/DDBJ whole genome shotgun (WGS) entry which is preliminary data.</text>
</comment>
<dbReference type="Pfam" id="PF00135">
    <property type="entry name" value="COesterase"/>
    <property type="match status" value="2"/>
</dbReference>
<keyword evidence="4" id="KW-1015">Disulfide bond</keyword>
<dbReference type="InterPro" id="IPR002018">
    <property type="entry name" value="CarbesteraseB"/>
</dbReference>
<feature type="domain" description="Carboxylesterase type B" evidence="7">
    <location>
        <begin position="9"/>
        <end position="95"/>
    </location>
</feature>
<evidence type="ECO:0000256" key="2">
    <source>
        <dbReference type="ARBA" id="ARBA00022487"/>
    </source>
</evidence>
<keyword evidence="2" id="KW-0719">Serine esterase</keyword>
<proteinExistence type="inferred from homology"/>
<dbReference type="InterPro" id="IPR019826">
    <property type="entry name" value="Carboxylesterase_B_AS"/>
</dbReference>
<evidence type="ECO:0000256" key="1">
    <source>
        <dbReference type="ARBA" id="ARBA00005964"/>
    </source>
</evidence>
<sequence length="249" mass="27912">MFNYGGFQGPEILLDKNVVYVNFNYRLGPLGFLSTEDDVVPGNNGLKDQIVALKFIREHIKHFGGNTNSITLAGNSAGGASVHFHCLIKKSRGQYLGKVAAVVDTWSRDPLLPMHPYELLKKKMVYDIPWLVSHVGSEGLYPAAGAAHGDDASYILNMSLNTQSDENDRKMSDILVNIWLSFAEMGFREPEVCNVNWTQVSKSSKQTDYLKISSPNDLEMEANSNMGHVQFWNSLPINENEKLLQENDW</sequence>
<keyword evidence="9" id="KW-1185">Reference proteome</keyword>
<dbReference type="EMBL" id="JAPWTJ010002972">
    <property type="protein sequence ID" value="KAJ8963783.1"/>
    <property type="molecule type" value="Genomic_DNA"/>
</dbReference>
<organism evidence="8 9">
    <name type="scientific">Molorchus minor</name>
    <dbReference type="NCBI Taxonomy" id="1323400"/>
    <lineage>
        <taxon>Eukaryota</taxon>
        <taxon>Metazoa</taxon>
        <taxon>Ecdysozoa</taxon>
        <taxon>Arthropoda</taxon>
        <taxon>Hexapoda</taxon>
        <taxon>Insecta</taxon>
        <taxon>Pterygota</taxon>
        <taxon>Neoptera</taxon>
        <taxon>Endopterygota</taxon>
        <taxon>Coleoptera</taxon>
        <taxon>Polyphaga</taxon>
        <taxon>Cucujiformia</taxon>
        <taxon>Chrysomeloidea</taxon>
        <taxon>Cerambycidae</taxon>
        <taxon>Lamiinae</taxon>
        <taxon>Monochamini</taxon>
        <taxon>Molorchus</taxon>
    </lineage>
</organism>
<protein>
    <recommendedName>
        <fullName evidence="6">Carboxylic ester hydrolase</fullName>
        <ecNumber evidence="6">3.1.1.-</ecNumber>
    </recommendedName>
</protein>
<dbReference type="PANTHER" id="PTHR43142">
    <property type="entry name" value="CARBOXYLIC ESTER HYDROLASE"/>
    <property type="match status" value="1"/>
</dbReference>
<dbReference type="PANTHER" id="PTHR43142:SF1">
    <property type="entry name" value="CARBOXYLIC ESTER HYDROLASE"/>
    <property type="match status" value="1"/>
</dbReference>
<dbReference type="SUPFAM" id="SSF53474">
    <property type="entry name" value="alpha/beta-Hydrolases"/>
    <property type="match status" value="1"/>
</dbReference>
<evidence type="ECO:0000256" key="3">
    <source>
        <dbReference type="ARBA" id="ARBA00022801"/>
    </source>
</evidence>
<name>A0ABQ9IS79_9CUCU</name>
<dbReference type="Proteomes" id="UP001162164">
    <property type="component" value="Unassembled WGS sequence"/>
</dbReference>
<feature type="domain" description="Carboxylesterase type B" evidence="7">
    <location>
        <begin position="141"/>
        <end position="232"/>
    </location>
</feature>
<evidence type="ECO:0000256" key="5">
    <source>
        <dbReference type="ARBA" id="ARBA00023180"/>
    </source>
</evidence>
<evidence type="ECO:0000256" key="4">
    <source>
        <dbReference type="ARBA" id="ARBA00023157"/>
    </source>
</evidence>
<dbReference type="PROSITE" id="PS00122">
    <property type="entry name" value="CARBOXYLESTERASE_B_1"/>
    <property type="match status" value="1"/>
</dbReference>
<evidence type="ECO:0000256" key="6">
    <source>
        <dbReference type="RuleBase" id="RU361235"/>
    </source>
</evidence>
<keyword evidence="5" id="KW-0325">Glycoprotein</keyword>
<keyword evidence="3 6" id="KW-0378">Hydrolase</keyword>